<evidence type="ECO:0000313" key="1">
    <source>
        <dbReference type="Proteomes" id="UP000887580"/>
    </source>
</evidence>
<name>A0AC35FP97_9BILA</name>
<accession>A0AC35FP97</accession>
<organism evidence="1 2">
    <name type="scientific">Panagrolaimus sp. PS1159</name>
    <dbReference type="NCBI Taxonomy" id="55785"/>
    <lineage>
        <taxon>Eukaryota</taxon>
        <taxon>Metazoa</taxon>
        <taxon>Ecdysozoa</taxon>
        <taxon>Nematoda</taxon>
        <taxon>Chromadorea</taxon>
        <taxon>Rhabditida</taxon>
        <taxon>Tylenchina</taxon>
        <taxon>Panagrolaimomorpha</taxon>
        <taxon>Panagrolaimoidea</taxon>
        <taxon>Panagrolaimidae</taxon>
        <taxon>Panagrolaimus</taxon>
    </lineage>
</organism>
<dbReference type="Proteomes" id="UP000887580">
    <property type="component" value="Unplaced"/>
</dbReference>
<dbReference type="WBParaSite" id="PS1159_v2.g19536.t1">
    <property type="protein sequence ID" value="PS1159_v2.g19536.t1"/>
    <property type="gene ID" value="PS1159_v2.g19536"/>
</dbReference>
<protein>
    <submittedName>
        <fullName evidence="2">ZP domain-containing protein</fullName>
    </submittedName>
</protein>
<evidence type="ECO:0000313" key="2">
    <source>
        <dbReference type="WBParaSite" id="PS1159_v2.g19536.t1"/>
    </source>
</evidence>
<reference evidence="2" key="1">
    <citation type="submission" date="2022-11" db="UniProtKB">
        <authorList>
            <consortium name="WormBaseParasite"/>
        </authorList>
    </citation>
    <scope>IDENTIFICATION</scope>
</reference>
<sequence length="493" mass="54638">MLDLKECHSDALRLHFVPERIPFSGHVYVKGFFYSSRCHLDFTQYSMATPFYFHIPYQSDCQVRRERLQDPRGISYNVVVIVQHHRLFVTAADKAYSVSCFYRDTQTNLEQQLQIGDLTTQIITQSDGTPTCAYDVLQESMNGPIAKYANIGDVLVHKFTCDSPDMGILVHSCRVRDATGNEFALLNERGCATDTTIVTPMRYSDDLRTAFSPIAAFKFADQMIVYFTCQITLCSKRDNGCEGITPPQCQYLPLPNEDGGEDISVVETTPVLETSDYSQTTQTFIPVTPNPTLLPITLTPPYIPPTFIPITPTPTPPSSTTTTSTTPRTTTTLGTNSNYNGSHMPSSIPPGDYNENANAGYGGGKYAPGGNNTPYGNTNIFDRTGTTTPQPQAEPLPQPLRPAVFYNGIPAARHARKAANNNTDLITLGVTAEQLIIFTKDEKSDAKEMTSHEIGNEILQQRSEVCKQEKEQIDAIWIAICGGKKRSKIIWLL</sequence>
<proteinExistence type="predicted"/>